<evidence type="ECO:0000313" key="2">
    <source>
        <dbReference type="Proteomes" id="UP000551758"/>
    </source>
</evidence>
<accession>A0A7J7F4B9</accession>
<reference evidence="1 2" key="1">
    <citation type="journal article" date="2020" name="Mol. Biol. Evol.">
        <title>Interspecific Gene Flow and the Evolution of Specialization in Black and White Rhinoceros.</title>
        <authorList>
            <person name="Moodley Y."/>
            <person name="Westbury M.V."/>
            <person name="Russo I.M."/>
            <person name="Gopalakrishnan S."/>
            <person name="Rakotoarivelo A."/>
            <person name="Olsen R.A."/>
            <person name="Prost S."/>
            <person name="Tunstall T."/>
            <person name="Ryder O.A."/>
            <person name="Dalen L."/>
            <person name="Bruford M.W."/>
        </authorList>
    </citation>
    <scope>NUCLEOTIDE SEQUENCE [LARGE SCALE GENOMIC DNA]</scope>
    <source>
        <strain evidence="1">SBR-YM</strain>
        <tissue evidence="1">Skin</tissue>
    </source>
</reference>
<protein>
    <submittedName>
        <fullName evidence="1">Uncharacterized protein</fullName>
    </submittedName>
</protein>
<name>A0A7J7F4B9_DICBM</name>
<sequence length="55" mass="6188">MAATVILEPAGRCRWDEPVRIAVRGLAPGQPVTTWALSWNCGHFWNWRWPSGVPS</sequence>
<dbReference type="InterPro" id="IPR042490">
    <property type="entry name" value="Thio_Ohase/BAAT_N"/>
</dbReference>
<dbReference type="EMBL" id="JACDTQ010001386">
    <property type="protein sequence ID" value="KAF5922883.1"/>
    <property type="molecule type" value="Genomic_DNA"/>
</dbReference>
<keyword evidence="2" id="KW-1185">Reference proteome</keyword>
<dbReference type="AlphaFoldDB" id="A0A7J7F4B9"/>
<comment type="caution">
    <text evidence="1">The sequence shown here is derived from an EMBL/GenBank/DDBJ whole genome shotgun (WGS) entry which is preliminary data.</text>
</comment>
<dbReference type="Proteomes" id="UP000551758">
    <property type="component" value="Unassembled WGS sequence"/>
</dbReference>
<gene>
    <name evidence="1" type="ORF">HPG69_013228</name>
</gene>
<evidence type="ECO:0000313" key="1">
    <source>
        <dbReference type="EMBL" id="KAF5922883.1"/>
    </source>
</evidence>
<proteinExistence type="predicted"/>
<organism evidence="1 2">
    <name type="scientific">Diceros bicornis minor</name>
    <name type="common">South-central black rhinoceros</name>
    <dbReference type="NCBI Taxonomy" id="77932"/>
    <lineage>
        <taxon>Eukaryota</taxon>
        <taxon>Metazoa</taxon>
        <taxon>Chordata</taxon>
        <taxon>Craniata</taxon>
        <taxon>Vertebrata</taxon>
        <taxon>Euteleostomi</taxon>
        <taxon>Mammalia</taxon>
        <taxon>Eutheria</taxon>
        <taxon>Laurasiatheria</taxon>
        <taxon>Perissodactyla</taxon>
        <taxon>Rhinocerotidae</taxon>
        <taxon>Diceros</taxon>
    </lineage>
</organism>
<dbReference type="Gene3D" id="2.60.40.2240">
    <property type="entry name" value="Acyl-CoA thioester hydrolase/BAAT N-terminal domain"/>
    <property type="match status" value="1"/>
</dbReference>